<accession>A0A1I7URS0</accession>
<feature type="signal peptide" evidence="1">
    <location>
        <begin position="1"/>
        <end position="16"/>
    </location>
</feature>
<feature type="chain" id="PRO_5009309243" evidence="1">
    <location>
        <begin position="17"/>
        <end position="137"/>
    </location>
</feature>
<evidence type="ECO:0000256" key="1">
    <source>
        <dbReference type="SAM" id="SignalP"/>
    </source>
</evidence>
<keyword evidence="2" id="KW-1185">Reference proteome</keyword>
<reference evidence="3" key="1">
    <citation type="submission" date="2016-11" db="UniProtKB">
        <authorList>
            <consortium name="WormBaseParasite"/>
        </authorList>
    </citation>
    <scope>IDENTIFICATION</scope>
</reference>
<name>A0A1I7URS0_9PELO</name>
<protein>
    <submittedName>
        <fullName evidence="3">Secreted protein</fullName>
    </submittedName>
</protein>
<evidence type="ECO:0000313" key="3">
    <source>
        <dbReference type="WBParaSite" id="Csp11.Scaffold630.g18692.t1"/>
    </source>
</evidence>
<dbReference type="AlphaFoldDB" id="A0A1I7URS0"/>
<keyword evidence="1" id="KW-0732">Signal</keyword>
<dbReference type="Proteomes" id="UP000095282">
    <property type="component" value="Unplaced"/>
</dbReference>
<evidence type="ECO:0000313" key="2">
    <source>
        <dbReference type="Proteomes" id="UP000095282"/>
    </source>
</evidence>
<sequence>MRLLLLFLLMVSAASSTIYWKNQVQQPTDIIRYHVALMMDAIKNNNTGLLYQLTPIGERFDSFHKSYLVLNMSVEKARAIPSGEIEGLGTVWAALVYPRQQPEPFSSIFTLTPSASSPTGFVLTKMMFCEGGCYLQV</sequence>
<dbReference type="WBParaSite" id="Csp11.Scaffold630.g18692.t1">
    <property type="protein sequence ID" value="Csp11.Scaffold630.g18692.t1"/>
    <property type="gene ID" value="Csp11.Scaffold630.g18692"/>
</dbReference>
<proteinExistence type="predicted"/>
<organism evidence="2 3">
    <name type="scientific">Caenorhabditis tropicalis</name>
    <dbReference type="NCBI Taxonomy" id="1561998"/>
    <lineage>
        <taxon>Eukaryota</taxon>
        <taxon>Metazoa</taxon>
        <taxon>Ecdysozoa</taxon>
        <taxon>Nematoda</taxon>
        <taxon>Chromadorea</taxon>
        <taxon>Rhabditida</taxon>
        <taxon>Rhabditina</taxon>
        <taxon>Rhabditomorpha</taxon>
        <taxon>Rhabditoidea</taxon>
        <taxon>Rhabditidae</taxon>
        <taxon>Peloderinae</taxon>
        <taxon>Caenorhabditis</taxon>
    </lineage>
</organism>